<dbReference type="PANTHER" id="PTHR32099">
    <property type="entry name" value="CYSTEINE-RICH REPEAT SECRETORY PROTEIN"/>
    <property type="match status" value="1"/>
</dbReference>
<comment type="caution">
    <text evidence="5">The sequence shown here is derived from an EMBL/GenBank/DDBJ whole genome shotgun (WGS) entry which is preliminary data.</text>
</comment>
<proteinExistence type="predicted"/>
<dbReference type="Proteomes" id="UP000238479">
    <property type="component" value="Chromosome 7"/>
</dbReference>
<keyword evidence="2" id="KW-0677">Repeat</keyword>
<feature type="signal peptide" evidence="3">
    <location>
        <begin position="1"/>
        <end position="22"/>
    </location>
</feature>
<dbReference type="FunFam" id="3.30.430.20:FF:000012">
    <property type="entry name" value="Cysteine-rich receptor-like protein kinase 25"/>
    <property type="match status" value="1"/>
</dbReference>
<dbReference type="Gene3D" id="3.30.430.20">
    <property type="entry name" value="Gnk2 domain, C-X8-C-X2-C motif"/>
    <property type="match status" value="2"/>
</dbReference>
<keyword evidence="6" id="KW-1185">Reference proteome</keyword>
<reference evidence="5 6" key="1">
    <citation type="journal article" date="2018" name="Nat. Genet.">
        <title>The Rosa genome provides new insights in the design of modern roses.</title>
        <authorList>
            <person name="Bendahmane M."/>
        </authorList>
    </citation>
    <scope>NUCLEOTIDE SEQUENCE [LARGE SCALE GENOMIC DNA]</scope>
    <source>
        <strain evidence="6">cv. Old Blush</strain>
    </source>
</reference>
<evidence type="ECO:0000313" key="5">
    <source>
        <dbReference type="EMBL" id="PRQ19309.1"/>
    </source>
</evidence>
<dbReference type="AlphaFoldDB" id="A0A2P6PBK6"/>
<feature type="domain" description="Gnk2-homologous" evidence="4">
    <location>
        <begin position="23"/>
        <end position="126"/>
    </location>
</feature>
<evidence type="ECO:0000256" key="2">
    <source>
        <dbReference type="ARBA" id="ARBA00022737"/>
    </source>
</evidence>
<evidence type="ECO:0000256" key="3">
    <source>
        <dbReference type="SAM" id="SignalP"/>
    </source>
</evidence>
<dbReference type="Pfam" id="PF01657">
    <property type="entry name" value="Stress-antifung"/>
    <property type="match status" value="2"/>
</dbReference>
<keyword evidence="1 3" id="KW-0732">Signal</keyword>
<dbReference type="Gramene" id="PRQ19309">
    <property type="protein sequence ID" value="PRQ19309"/>
    <property type="gene ID" value="RchiOBHm_Chr7g0215821"/>
</dbReference>
<dbReference type="CDD" id="cd23509">
    <property type="entry name" value="Gnk2-like"/>
    <property type="match status" value="2"/>
</dbReference>
<dbReference type="InterPro" id="IPR002902">
    <property type="entry name" value="GNK2"/>
</dbReference>
<name>A0A2P6PBK6_ROSCH</name>
<evidence type="ECO:0000256" key="1">
    <source>
        <dbReference type="ARBA" id="ARBA00022729"/>
    </source>
</evidence>
<organism evidence="5 6">
    <name type="scientific">Rosa chinensis</name>
    <name type="common">China rose</name>
    <dbReference type="NCBI Taxonomy" id="74649"/>
    <lineage>
        <taxon>Eukaryota</taxon>
        <taxon>Viridiplantae</taxon>
        <taxon>Streptophyta</taxon>
        <taxon>Embryophyta</taxon>
        <taxon>Tracheophyta</taxon>
        <taxon>Spermatophyta</taxon>
        <taxon>Magnoliopsida</taxon>
        <taxon>eudicotyledons</taxon>
        <taxon>Gunneridae</taxon>
        <taxon>Pentapetalae</taxon>
        <taxon>rosids</taxon>
        <taxon>fabids</taxon>
        <taxon>Rosales</taxon>
        <taxon>Rosaceae</taxon>
        <taxon>Rosoideae</taxon>
        <taxon>Rosoideae incertae sedis</taxon>
        <taxon>Rosa</taxon>
    </lineage>
</organism>
<dbReference type="InterPro" id="IPR038408">
    <property type="entry name" value="GNK2_sf"/>
</dbReference>
<evidence type="ECO:0000313" key="6">
    <source>
        <dbReference type="Proteomes" id="UP000238479"/>
    </source>
</evidence>
<dbReference type="PANTHER" id="PTHR32099:SF42">
    <property type="entry name" value="CYSTEINE-RICH RECEPTOR-LIKE PROTEIN KINASE 9-RELATED"/>
    <property type="match status" value="1"/>
</dbReference>
<dbReference type="EMBL" id="PDCK01000045">
    <property type="protein sequence ID" value="PRQ19309.1"/>
    <property type="molecule type" value="Genomic_DNA"/>
</dbReference>
<gene>
    <name evidence="5" type="ORF">RchiOBHm_Chr7g0215821</name>
</gene>
<accession>A0A2P6PBK6</accession>
<dbReference type="OMA" id="NATACHQ"/>
<evidence type="ECO:0000259" key="4">
    <source>
        <dbReference type="PROSITE" id="PS51473"/>
    </source>
</evidence>
<dbReference type="FunFam" id="3.30.430.20:FF:000003">
    <property type="entry name" value="Cysteine-rich RLK (RECEPTOR-like protein kinase) 10"/>
    <property type="match status" value="1"/>
</dbReference>
<dbReference type="PROSITE" id="PS51473">
    <property type="entry name" value="GNK2"/>
    <property type="match status" value="2"/>
</dbReference>
<feature type="chain" id="PRO_5015135587" evidence="3">
    <location>
        <begin position="23"/>
        <end position="287"/>
    </location>
</feature>
<feature type="domain" description="Gnk2-homologous" evidence="4">
    <location>
        <begin position="132"/>
        <end position="239"/>
    </location>
</feature>
<dbReference type="STRING" id="74649.A0A2P6PBK6"/>
<sequence>MAEVILLFLSVVTLLSFPTTKAYYLYHICPNTTVFTPNSTFQSNLNHLLSTLSSNTTRTGFYNATSGRTPNDTVYGLFLCRGDVTTTTCKSCVATATSEVVQRCPVEKEVVIWYDDCMLRYSNKSFFSVEAESPKVSLLNTQNVSISIEPNRFSQVLASLTEVATAAANSSYKFATREVNITGLISLYSLEQCTQDLSSSDCNWCLVRAIAELPTCCSRRQGGRVLYPSCNVRYELYPFYNSTSALAPAPGARPLSPPSSVTKGKVQLVLKIRFTSIMLVPGPDLKF</sequence>
<protein>
    <submittedName>
        <fullName evidence="5">Putative Gnk2-like domain-containing protein</fullName>
    </submittedName>
</protein>